<dbReference type="SUPFAM" id="SSF52980">
    <property type="entry name" value="Restriction endonuclease-like"/>
    <property type="match status" value="1"/>
</dbReference>
<evidence type="ECO:0000313" key="4">
    <source>
        <dbReference type="Proteomes" id="UP000320055"/>
    </source>
</evidence>
<protein>
    <submittedName>
        <fullName evidence="3">DEAD/DEAH box helicase</fullName>
    </submittedName>
</protein>
<dbReference type="AlphaFoldDB" id="A0A563VNY7"/>
<dbReference type="EMBL" id="CAACVJ010000097">
    <property type="protein sequence ID" value="VEP13143.1"/>
    <property type="molecule type" value="Genomic_DNA"/>
</dbReference>
<organism evidence="3 4">
    <name type="scientific">Hyella patelloides LEGE 07179</name>
    <dbReference type="NCBI Taxonomy" id="945734"/>
    <lineage>
        <taxon>Bacteria</taxon>
        <taxon>Bacillati</taxon>
        <taxon>Cyanobacteriota</taxon>
        <taxon>Cyanophyceae</taxon>
        <taxon>Pleurocapsales</taxon>
        <taxon>Hyellaceae</taxon>
        <taxon>Hyella</taxon>
    </lineage>
</organism>
<proteinExistence type="predicted"/>
<dbReference type="Proteomes" id="UP000320055">
    <property type="component" value="Unassembled WGS sequence"/>
</dbReference>
<gene>
    <name evidence="3" type="ORF">H1P_1860001</name>
</gene>
<sequence>MQKVSWYNQDWLKQTLNNAFHEFDRACDRWRNLYQDADNQLKTARENIDLHSKGKTTTQERSQAEALEKEAKRQKDLLVGQSQGNNKSQFDFYPYRYFASEGFLPGFNFPRLPIRAYIKAGDKGEFIARPRTIAIRELAPTNILYYEGNKYQVNKTRIPVKGIVYNKIAICHHCGYFHKGQEYERNICINCGQKFTQDEKGNPAKITQVLEMDNAIARKSLRITCDEEERLKYGYDLITHFQYAEDKQQKAKAIAEDETELLSLSYGETADILRINRGLTRTKEKGFKLDKTSGDWVSNDNYQPQGEVDTNINLMVKNTSNILIVEPLAFPERETESFIVTFQYALERAIQAQYKLENNELSSERIGKRNHILFWESAEGGAGVLSQILEDSASMAKIAQMALDICHFAEPKDSCTQACYQCLLSYSNQFDHPRLNRHLIRDFLIQLKTSAISIESGSKSRDARYQKLLAQTDPNSSLEREVLQEIYQRGIKLPDSVQELISEANCKPDFLYKKDKVAIFCDGSVHDSAEQQQRDRIKRQESIDLGYEVIELNYKDNWQDKLSLLASFLV</sequence>
<keyword evidence="3" id="KW-0378">Hydrolase</keyword>
<dbReference type="InterPro" id="IPR018973">
    <property type="entry name" value="MZB"/>
</dbReference>
<dbReference type="RefSeq" id="WP_222427169.1">
    <property type="nucleotide sequence ID" value="NZ_LR213936.1"/>
</dbReference>
<accession>A0A563VNY7</accession>
<dbReference type="InterPro" id="IPR011335">
    <property type="entry name" value="Restrct_endonuc-II-like"/>
</dbReference>
<evidence type="ECO:0000256" key="1">
    <source>
        <dbReference type="SAM" id="MobiDB-lite"/>
    </source>
</evidence>
<keyword evidence="3" id="KW-0547">Nucleotide-binding</keyword>
<keyword evidence="3" id="KW-0347">Helicase</keyword>
<name>A0A563VNY7_9CYAN</name>
<feature type="region of interest" description="Disordered" evidence="1">
    <location>
        <begin position="45"/>
        <end position="67"/>
    </location>
</feature>
<feature type="domain" description="MrfA-like Zn-binding" evidence="2">
    <location>
        <begin position="342"/>
        <end position="423"/>
    </location>
</feature>
<dbReference type="Pfam" id="PF09369">
    <property type="entry name" value="MZB"/>
    <property type="match status" value="1"/>
</dbReference>
<keyword evidence="4" id="KW-1185">Reference proteome</keyword>
<reference evidence="3 4" key="1">
    <citation type="submission" date="2019-01" db="EMBL/GenBank/DDBJ databases">
        <authorList>
            <person name="Brito A."/>
        </authorList>
    </citation>
    <scope>NUCLEOTIDE SEQUENCE [LARGE SCALE GENOMIC DNA]</scope>
    <source>
        <strain evidence="3">1</strain>
    </source>
</reference>
<keyword evidence="3" id="KW-0067">ATP-binding</keyword>
<dbReference type="GO" id="GO:0004386">
    <property type="term" value="F:helicase activity"/>
    <property type="evidence" value="ECO:0007669"/>
    <property type="project" value="UniProtKB-KW"/>
</dbReference>
<dbReference type="Gene3D" id="3.40.960.10">
    <property type="entry name" value="VSR Endonuclease"/>
    <property type="match status" value="1"/>
</dbReference>
<evidence type="ECO:0000313" key="3">
    <source>
        <dbReference type="EMBL" id="VEP13143.1"/>
    </source>
</evidence>
<evidence type="ECO:0000259" key="2">
    <source>
        <dbReference type="Pfam" id="PF09369"/>
    </source>
</evidence>